<sequence>TDSIVAALCFRIAPPVEVPKNKHTTAYRALPIHKDSKMWLSDCRSMTRYKQTEFTEDDSSSIGGIQLNEATGHTGMQIRYHTARATWNWRSRNKTEKWLLITTFVMAITIFTLLIVLFTDGGSSDATKHVLHVQPHQKDCPSGNELPCLNKHCIFA</sequence>
<keyword evidence="1" id="KW-0472">Membrane</keyword>
<name>D2NUF9_DROME</name>
<dbReference type="AlphaFoldDB" id="D2NUF9"/>
<dbReference type="Bgee" id="FBgn0031081">
    <property type="expression patterns" value="Expressed in adult class III enteroendocrine cell in adult midgut (Drosophila) and 118 other cell types or tissues"/>
</dbReference>
<feature type="non-terminal residue" evidence="2">
    <location>
        <position position="1"/>
    </location>
</feature>
<gene>
    <name evidence="2" type="primary">Nep3-RA</name>
</gene>
<keyword evidence="1" id="KW-0812">Transmembrane</keyword>
<dbReference type="VEuPathDB" id="VectorBase:FBgn0031081"/>
<accession>D2NUF9</accession>
<dbReference type="EMBL" id="BT120102">
    <property type="protein sequence ID" value="ADB11087.1"/>
    <property type="molecule type" value="mRNA"/>
</dbReference>
<reference evidence="2" key="1">
    <citation type="submission" date="2010-01" db="EMBL/GenBank/DDBJ databases">
        <authorList>
            <person name="Carlson J."/>
            <person name="Booth B."/>
            <person name="Frise E."/>
            <person name="Sandler J."/>
            <person name="Wan K."/>
            <person name="Yu C."/>
            <person name="Celniker S."/>
        </authorList>
    </citation>
    <scope>NUCLEOTIDE SEQUENCE</scope>
</reference>
<evidence type="ECO:0000313" key="2">
    <source>
        <dbReference type="EMBL" id="ADB11087.1"/>
    </source>
</evidence>
<proteinExistence type="evidence at transcript level"/>
<keyword evidence="1" id="KW-1133">Transmembrane helix</keyword>
<feature type="non-terminal residue" evidence="2">
    <location>
        <position position="156"/>
    </location>
</feature>
<protein>
    <submittedName>
        <fullName evidence="2">MIP15439p</fullName>
    </submittedName>
</protein>
<dbReference type="OrthoDB" id="6475849at2759"/>
<evidence type="ECO:0000256" key="1">
    <source>
        <dbReference type="SAM" id="Phobius"/>
    </source>
</evidence>
<feature type="transmembrane region" description="Helical" evidence="1">
    <location>
        <begin position="98"/>
        <end position="118"/>
    </location>
</feature>
<dbReference type="ExpressionAtlas" id="D2NUF9">
    <property type="expression patterns" value="baseline and differential"/>
</dbReference>
<organism evidence="2">
    <name type="scientific">Drosophila melanogaster</name>
    <name type="common">Fruit fly</name>
    <dbReference type="NCBI Taxonomy" id="7227"/>
    <lineage>
        <taxon>Eukaryota</taxon>
        <taxon>Metazoa</taxon>
        <taxon>Ecdysozoa</taxon>
        <taxon>Arthropoda</taxon>
        <taxon>Hexapoda</taxon>
        <taxon>Insecta</taxon>
        <taxon>Pterygota</taxon>
        <taxon>Neoptera</taxon>
        <taxon>Endopterygota</taxon>
        <taxon>Diptera</taxon>
        <taxon>Brachycera</taxon>
        <taxon>Muscomorpha</taxon>
        <taxon>Ephydroidea</taxon>
        <taxon>Drosophilidae</taxon>
        <taxon>Drosophila</taxon>
        <taxon>Sophophora</taxon>
    </lineage>
</organism>